<evidence type="ECO:0000256" key="1">
    <source>
        <dbReference type="SAM" id="MobiDB-lite"/>
    </source>
</evidence>
<dbReference type="EMBL" id="PVTI01000010">
    <property type="protein sequence ID" value="PRY59345.1"/>
    <property type="molecule type" value="Genomic_DNA"/>
</dbReference>
<organism evidence="2 3">
    <name type="scientific">Knoellia remsis</name>
    <dbReference type="NCBI Taxonomy" id="407159"/>
    <lineage>
        <taxon>Bacteria</taxon>
        <taxon>Bacillati</taxon>
        <taxon>Actinomycetota</taxon>
        <taxon>Actinomycetes</taxon>
        <taxon>Micrococcales</taxon>
        <taxon>Intrasporangiaceae</taxon>
        <taxon>Knoellia</taxon>
    </lineage>
</organism>
<keyword evidence="3" id="KW-1185">Reference proteome</keyword>
<protein>
    <submittedName>
        <fullName evidence="2">Uncharacterized protein</fullName>
    </submittedName>
</protein>
<evidence type="ECO:0000313" key="2">
    <source>
        <dbReference type="EMBL" id="PRY59345.1"/>
    </source>
</evidence>
<proteinExistence type="predicted"/>
<sequence length="295" mass="32319">MQDNIVRLDRDRDLEPDWREYLDGDDDEFGAEDPYDSWGVDPSYGQPTSHLGDLLEIVVIDDRVVDVRKRRVSGTAYERDAELLGRHRPVQPPRPPEPAQHEKTLAWLALLVGGEQSLAAMDAYPLPVEPLDLSDVGDDMRERLRRIDGAMTGVAEMLFESEVLTAARRVLRAAVLSRPGVLTASMSDERMACAVLATAAKASDLLGRGRGVSMSVLQELFGLRSAPTEKAHAIAGAVCRQNALVGGWQRPVLDVPILGSADYLVSSFRQELIVTRDAALALRAATPAAEESRQQ</sequence>
<gene>
    <name evidence="2" type="ORF">BCF74_11082</name>
</gene>
<feature type="compositionally biased region" description="Acidic residues" evidence="1">
    <location>
        <begin position="23"/>
        <end position="35"/>
    </location>
</feature>
<dbReference type="AlphaFoldDB" id="A0A2T0UN36"/>
<reference evidence="2 3" key="1">
    <citation type="submission" date="2018-03" db="EMBL/GenBank/DDBJ databases">
        <title>Genomic Encyclopedia of Archaeal and Bacterial Type Strains, Phase II (KMG-II): from individual species to whole genera.</title>
        <authorList>
            <person name="Goeker M."/>
        </authorList>
    </citation>
    <scope>NUCLEOTIDE SEQUENCE [LARGE SCALE GENOMIC DNA]</scope>
    <source>
        <strain evidence="2 3">ATCC BAA-1496</strain>
    </source>
</reference>
<dbReference type="RefSeq" id="WP_106297390.1">
    <property type="nucleotide sequence ID" value="NZ_PVTI01000010.1"/>
</dbReference>
<feature type="region of interest" description="Disordered" evidence="1">
    <location>
        <begin position="19"/>
        <end position="44"/>
    </location>
</feature>
<comment type="caution">
    <text evidence="2">The sequence shown here is derived from an EMBL/GenBank/DDBJ whole genome shotgun (WGS) entry which is preliminary data.</text>
</comment>
<dbReference type="Proteomes" id="UP000237822">
    <property type="component" value="Unassembled WGS sequence"/>
</dbReference>
<accession>A0A2T0UN36</accession>
<dbReference type="OrthoDB" id="4843481at2"/>
<name>A0A2T0UN36_9MICO</name>
<evidence type="ECO:0000313" key="3">
    <source>
        <dbReference type="Proteomes" id="UP000237822"/>
    </source>
</evidence>